<evidence type="ECO:0000259" key="12">
    <source>
        <dbReference type="PROSITE" id="PS50222"/>
    </source>
</evidence>
<dbReference type="AlphaFoldDB" id="A0AAD5LLY0"/>
<dbReference type="InterPro" id="IPR008271">
    <property type="entry name" value="Ser/Thr_kinase_AS"/>
</dbReference>
<evidence type="ECO:0000259" key="11">
    <source>
        <dbReference type="PROSITE" id="PS50011"/>
    </source>
</evidence>
<dbReference type="PROSITE" id="PS50222">
    <property type="entry name" value="EF_HAND_2"/>
    <property type="match status" value="4"/>
</dbReference>
<dbReference type="InterPro" id="IPR018247">
    <property type="entry name" value="EF_Hand_1_Ca_BS"/>
</dbReference>
<reference evidence="13" key="1">
    <citation type="submission" date="2021-12" db="EMBL/GenBank/DDBJ databases">
        <title>Prjna785345.</title>
        <authorList>
            <person name="Rujirawat T."/>
            <person name="Krajaejun T."/>
        </authorList>
    </citation>
    <scope>NUCLEOTIDE SEQUENCE</scope>
    <source>
        <strain evidence="13">Pi057C3</strain>
    </source>
</reference>
<sequence>MTMMMGIRGSMPAKHMLRVLQGASQRRISTAASAARPLQSKSAALSTALAIGGALLWCHHGRGGDQASSVLRSEGFMSSQGPERRGRYALYKELGRGGFSVVRLAVDTKTNQLVAAKIFDPKYSTLHDIAAEIETLRHVGKHRNIVSLHDVLSTKNETIMFMDLVEGGELFDYIVDMGSVSERDASHFLRDVCRALEYLHTLGVCHRDLKPENVLLTNRSTDAGLKIADFGLSRRQRPGEQIIESQPSGTIAYWAPEIIRREPQDFGVDMWAFGVLVYITLTGVHPFDPRGDRSDAEIVSEIAKGQFDVSNEWYKGLSADAKDLIARLLDPKPSSRLTAKQALDHPWLQGQTTSTTPLGDGHAERLLGYQRLQQLRANILAVMMSLQRLPSPDDSTPERPKEAAAIHRTSTVNMDMFKEAFALFDKDESGYIDCSELMRVLEALGQRLSMTEVEAIMRDADTDGDGKISFLEFVAMMNKRLFRRGELTDFDLRAAFKLFDSNDDGFISASELAHVLCVLGGQSVSNSTVKQLIATVDVNDDGRIDFEEFSELMRAGLAKRSTLHLFGDGYDDDIDDSAP</sequence>
<dbReference type="PROSITE" id="PS00018">
    <property type="entry name" value="EF_HAND_1"/>
    <property type="match status" value="4"/>
</dbReference>
<keyword evidence="3" id="KW-0808">Transferase</keyword>
<dbReference type="PROSITE" id="PS50011">
    <property type="entry name" value="PROTEIN_KINASE_DOM"/>
    <property type="match status" value="1"/>
</dbReference>
<evidence type="ECO:0000256" key="3">
    <source>
        <dbReference type="ARBA" id="ARBA00022679"/>
    </source>
</evidence>
<comment type="caution">
    <text evidence="13">The sequence shown here is derived from an EMBL/GenBank/DDBJ whole genome shotgun (WGS) entry which is preliminary data.</text>
</comment>
<evidence type="ECO:0000313" key="13">
    <source>
        <dbReference type="EMBL" id="KAJ0403175.1"/>
    </source>
</evidence>
<dbReference type="InterPro" id="IPR050205">
    <property type="entry name" value="CDPK_Ser/Thr_kinases"/>
</dbReference>
<dbReference type="PROSITE" id="PS00107">
    <property type="entry name" value="PROTEIN_KINASE_ATP"/>
    <property type="match status" value="1"/>
</dbReference>
<dbReference type="PANTHER" id="PTHR24349">
    <property type="entry name" value="SERINE/THREONINE-PROTEIN KINASE"/>
    <property type="match status" value="1"/>
</dbReference>
<feature type="domain" description="EF-hand" evidence="12">
    <location>
        <begin position="524"/>
        <end position="559"/>
    </location>
</feature>
<dbReference type="EMBL" id="JAKCXM010000087">
    <property type="protein sequence ID" value="KAJ0403175.1"/>
    <property type="molecule type" value="Genomic_DNA"/>
</dbReference>
<feature type="domain" description="EF-hand" evidence="12">
    <location>
        <begin position="487"/>
        <end position="522"/>
    </location>
</feature>
<dbReference type="GO" id="GO:0005524">
    <property type="term" value="F:ATP binding"/>
    <property type="evidence" value="ECO:0007669"/>
    <property type="project" value="UniProtKB-UniRule"/>
</dbReference>
<proteinExistence type="inferred from homology"/>
<dbReference type="InterPro" id="IPR017441">
    <property type="entry name" value="Protein_kinase_ATP_BS"/>
</dbReference>
<evidence type="ECO:0000256" key="5">
    <source>
        <dbReference type="ARBA" id="ARBA00022741"/>
    </source>
</evidence>
<dbReference type="Gene3D" id="1.10.510.10">
    <property type="entry name" value="Transferase(Phosphotransferase) domain 1"/>
    <property type="match status" value="1"/>
</dbReference>
<evidence type="ECO:0000256" key="4">
    <source>
        <dbReference type="ARBA" id="ARBA00022737"/>
    </source>
</evidence>
<dbReference type="FunFam" id="1.10.510.10:FF:000571">
    <property type="entry name" value="Maternal embryonic leucine zipper kinase"/>
    <property type="match status" value="1"/>
</dbReference>
<organism evidence="13 14">
    <name type="scientific">Pythium insidiosum</name>
    <name type="common">Pythiosis disease agent</name>
    <dbReference type="NCBI Taxonomy" id="114742"/>
    <lineage>
        <taxon>Eukaryota</taxon>
        <taxon>Sar</taxon>
        <taxon>Stramenopiles</taxon>
        <taxon>Oomycota</taxon>
        <taxon>Peronosporomycetes</taxon>
        <taxon>Pythiales</taxon>
        <taxon>Pythiaceae</taxon>
        <taxon>Pythium</taxon>
    </lineage>
</organism>
<dbReference type="SUPFAM" id="SSF56112">
    <property type="entry name" value="Protein kinase-like (PK-like)"/>
    <property type="match status" value="1"/>
</dbReference>
<evidence type="ECO:0000256" key="10">
    <source>
        <dbReference type="PROSITE-ProRule" id="PRU10141"/>
    </source>
</evidence>
<dbReference type="InterPro" id="IPR002048">
    <property type="entry name" value="EF_hand_dom"/>
</dbReference>
<keyword evidence="2" id="KW-0723">Serine/threonine-protein kinase</keyword>
<accession>A0AAD5LLY0</accession>
<gene>
    <name evidence="13" type="ORF">P43SY_005169</name>
</gene>
<comment type="cofactor">
    <cofactor evidence="1">
        <name>Mg(2+)</name>
        <dbReference type="ChEBI" id="CHEBI:18420"/>
    </cofactor>
</comment>
<dbReference type="GO" id="GO:0005509">
    <property type="term" value="F:calcium ion binding"/>
    <property type="evidence" value="ECO:0007669"/>
    <property type="project" value="InterPro"/>
</dbReference>
<evidence type="ECO:0000256" key="8">
    <source>
        <dbReference type="ARBA" id="ARBA00022840"/>
    </source>
</evidence>
<feature type="domain" description="EF-hand" evidence="12">
    <location>
        <begin position="448"/>
        <end position="483"/>
    </location>
</feature>
<keyword evidence="6" id="KW-0418">Kinase</keyword>
<feature type="domain" description="EF-hand" evidence="12">
    <location>
        <begin position="412"/>
        <end position="447"/>
    </location>
</feature>
<dbReference type="FunFam" id="1.10.238.10:FF:000003">
    <property type="entry name" value="Calmodulin A"/>
    <property type="match status" value="1"/>
</dbReference>
<keyword evidence="4" id="KW-0677">Repeat</keyword>
<feature type="binding site" evidence="10">
    <location>
        <position position="117"/>
    </location>
    <ligand>
        <name>ATP</name>
        <dbReference type="ChEBI" id="CHEBI:30616"/>
    </ligand>
</feature>
<dbReference type="SMART" id="SM00220">
    <property type="entry name" value="S_TKc"/>
    <property type="match status" value="1"/>
</dbReference>
<dbReference type="Proteomes" id="UP001209570">
    <property type="component" value="Unassembled WGS sequence"/>
</dbReference>
<dbReference type="CDD" id="cd00051">
    <property type="entry name" value="EFh"/>
    <property type="match status" value="2"/>
</dbReference>
<evidence type="ECO:0000256" key="7">
    <source>
        <dbReference type="ARBA" id="ARBA00022837"/>
    </source>
</evidence>
<dbReference type="InterPro" id="IPR011009">
    <property type="entry name" value="Kinase-like_dom_sf"/>
</dbReference>
<evidence type="ECO:0008006" key="15">
    <source>
        <dbReference type="Google" id="ProtNLM"/>
    </source>
</evidence>
<dbReference type="InterPro" id="IPR000719">
    <property type="entry name" value="Prot_kinase_dom"/>
</dbReference>
<dbReference type="Pfam" id="PF13499">
    <property type="entry name" value="EF-hand_7"/>
    <property type="match status" value="2"/>
</dbReference>
<keyword evidence="8 10" id="KW-0067">ATP-binding</keyword>
<dbReference type="CDD" id="cd05117">
    <property type="entry name" value="STKc_CAMK"/>
    <property type="match status" value="1"/>
</dbReference>
<protein>
    <recommendedName>
        <fullName evidence="15">Calmodulin</fullName>
    </recommendedName>
</protein>
<keyword evidence="7" id="KW-0106">Calcium</keyword>
<comment type="similarity">
    <text evidence="9">Belongs to the protein kinase superfamily. Ser/Thr protein kinase family. CDPK subfamily.</text>
</comment>
<keyword evidence="14" id="KW-1185">Reference proteome</keyword>
<evidence type="ECO:0000256" key="6">
    <source>
        <dbReference type="ARBA" id="ARBA00022777"/>
    </source>
</evidence>
<dbReference type="FunFam" id="1.10.238.10:FF:000001">
    <property type="entry name" value="Calmodulin 1"/>
    <property type="match status" value="1"/>
</dbReference>
<dbReference type="GO" id="GO:0004674">
    <property type="term" value="F:protein serine/threonine kinase activity"/>
    <property type="evidence" value="ECO:0007669"/>
    <property type="project" value="UniProtKB-KW"/>
</dbReference>
<evidence type="ECO:0000256" key="2">
    <source>
        <dbReference type="ARBA" id="ARBA00022527"/>
    </source>
</evidence>
<dbReference type="SUPFAM" id="SSF47473">
    <property type="entry name" value="EF-hand"/>
    <property type="match status" value="1"/>
</dbReference>
<evidence type="ECO:0000313" key="14">
    <source>
        <dbReference type="Proteomes" id="UP001209570"/>
    </source>
</evidence>
<evidence type="ECO:0000256" key="1">
    <source>
        <dbReference type="ARBA" id="ARBA00001946"/>
    </source>
</evidence>
<dbReference type="PROSITE" id="PS00108">
    <property type="entry name" value="PROTEIN_KINASE_ST"/>
    <property type="match status" value="1"/>
</dbReference>
<dbReference type="Gene3D" id="1.10.238.10">
    <property type="entry name" value="EF-hand"/>
    <property type="match status" value="2"/>
</dbReference>
<dbReference type="InterPro" id="IPR011992">
    <property type="entry name" value="EF-hand-dom_pair"/>
</dbReference>
<dbReference type="SMART" id="SM00054">
    <property type="entry name" value="EFh"/>
    <property type="match status" value="4"/>
</dbReference>
<keyword evidence="5 10" id="KW-0547">Nucleotide-binding</keyword>
<feature type="domain" description="Protein kinase" evidence="11">
    <location>
        <begin position="88"/>
        <end position="348"/>
    </location>
</feature>
<name>A0AAD5LLY0_PYTIN</name>
<dbReference type="Pfam" id="PF00069">
    <property type="entry name" value="Pkinase"/>
    <property type="match status" value="1"/>
</dbReference>
<evidence type="ECO:0000256" key="9">
    <source>
        <dbReference type="ARBA" id="ARBA00024334"/>
    </source>
</evidence>